<proteinExistence type="predicted"/>
<reference evidence="1 2" key="1">
    <citation type="submission" date="2024-04" db="EMBL/GenBank/DDBJ databases">
        <authorList>
            <person name="Wu Y.S."/>
            <person name="Zhang L."/>
        </authorList>
    </citation>
    <scope>NUCLEOTIDE SEQUENCE [LARGE SCALE GENOMIC DNA]</scope>
    <source>
        <strain evidence="1 2">KG-01</strain>
    </source>
</reference>
<protein>
    <submittedName>
        <fullName evidence="1">YhzD family protein</fullName>
    </submittedName>
</protein>
<keyword evidence="2" id="KW-1185">Reference proteome</keyword>
<dbReference type="InterPro" id="IPR025544">
    <property type="entry name" value="YhzD"/>
</dbReference>
<dbReference type="Proteomes" id="UP001398420">
    <property type="component" value="Unassembled WGS sequence"/>
</dbReference>
<accession>A0ABU9LKA7</accession>
<comment type="caution">
    <text evidence="1">The sequence shown here is derived from an EMBL/GenBank/DDBJ whole genome shotgun (WGS) entry which is preliminary data.</text>
</comment>
<name>A0ABU9LKA7_9BACL</name>
<evidence type="ECO:0000313" key="2">
    <source>
        <dbReference type="Proteomes" id="UP001398420"/>
    </source>
</evidence>
<gene>
    <name evidence="1" type="ORF">AAF454_07545</name>
</gene>
<dbReference type="EMBL" id="JBCEWA010000005">
    <property type="protein sequence ID" value="MEL5988258.1"/>
    <property type="molecule type" value="Genomic_DNA"/>
</dbReference>
<organism evidence="1 2">
    <name type="scientific">Kurthia gibsonii</name>
    <dbReference type="NCBI Taxonomy" id="33946"/>
    <lineage>
        <taxon>Bacteria</taxon>
        <taxon>Bacillati</taxon>
        <taxon>Bacillota</taxon>
        <taxon>Bacilli</taxon>
        <taxon>Bacillales</taxon>
        <taxon>Caryophanaceae</taxon>
        <taxon>Kurthia</taxon>
    </lineage>
</organism>
<sequence length="61" mass="6966">MMKFRFTAFQPTGEVILDEDWEFENDHEAKTAGAEKIASLELSEATHRLVNSKGKLILFHS</sequence>
<dbReference type="Pfam" id="PF14120">
    <property type="entry name" value="YhzD"/>
    <property type="match status" value="1"/>
</dbReference>
<evidence type="ECO:0000313" key="1">
    <source>
        <dbReference type="EMBL" id="MEL5988258.1"/>
    </source>
</evidence>